<dbReference type="GO" id="GO:0005524">
    <property type="term" value="F:ATP binding"/>
    <property type="evidence" value="ECO:0007669"/>
    <property type="project" value="UniProtKB-KW"/>
</dbReference>
<evidence type="ECO:0000256" key="7">
    <source>
        <dbReference type="ARBA" id="ARBA00022840"/>
    </source>
</evidence>
<evidence type="ECO:0000313" key="10">
    <source>
        <dbReference type="EMBL" id="AOT68202.1"/>
    </source>
</evidence>
<dbReference type="InterPro" id="IPR001048">
    <property type="entry name" value="Asp/Glu/Uridylate_kinase"/>
</dbReference>
<dbReference type="CDD" id="cd04242">
    <property type="entry name" value="AAK_G5K_ProB"/>
    <property type="match status" value="1"/>
</dbReference>
<dbReference type="RefSeq" id="WP_069973756.1">
    <property type="nucleotide sequence ID" value="NZ_CP017269.1"/>
</dbReference>
<comment type="pathway">
    <text evidence="8">Amino-acid biosynthesis; L-proline biosynthesis; L-glutamate 5-semialdehyde from L-glutamate: step 1/2.</text>
</comment>
<dbReference type="InterPro" id="IPR019797">
    <property type="entry name" value="Glutamate_5-kinase_CS"/>
</dbReference>
<dbReference type="OrthoDB" id="9804434at2"/>
<keyword evidence="1 8" id="KW-0963">Cytoplasm</keyword>
<dbReference type="InterPro" id="IPR041739">
    <property type="entry name" value="G5K_ProB"/>
</dbReference>
<dbReference type="AlphaFoldDB" id="A0A1D8GBC8"/>
<feature type="binding site" evidence="8">
    <location>
        <begin position="216"/>
        <end position="222"/>
    </location>
    <ligand>
        <name>ATP</name>
        <dbReference type="ChEBI" id="CHEBI:30616"/>
    </ligand>
</feature>
<keyword evidence="2 8" id="KW-0028">Amino-acid biosynthesis</keyword>
<feature type="binding site" evidence="8">
    <location>
        <position position="142"/>
    </location>
    <ligand>
        <name>substrate</name>
    </ligand>
</feature>
<name>A0A1D8GBC8_9FIRM</name>
<dbReference type="PANTHER" id="PTHR43654:SF1">
    <property type="entry name" value="ISOPENTENYL PHOSPHATE KINASE"/>
    <property type="match status" value="1"/>
</dbReference>
<dbReference type="PIRSF" id="PIRSF000729">
    <property type="entry name" value="GK"/>
    <property type="match status" value="1"/>
</dbReference>
<feature type="domain" description="Aspartate/glutamate/uridylate kinase" evidence="9">
    <location>
        <begin position="10"/>
        <end position="240"/>
    </location>
</feature>
<gene>
    <name evidence="8" type="primary">proB</name>
    <name evidence="10" type="ORF">Gferi_00535</name>
</gene>
<keyword evidence="4 8" id="KW-0808">Transferase</keyword>
<comment type="catalytic activity">
    <reaction evidence="8">
        <text>L-glutamate + ATP = L-glutamyl 5-phosphate + ADP</text>
        <dbReference type="Rhea" id="RHEA:14877"/>
        <dbReference type="ChEBI" id="CHEBI:29985"/>
        <dbReference type="ChEBI" id="CHEBI:30616"/>
        <dbReference type="ChEBI" id="CHEBI:58274"/>
        <dbReference type="ChEBI" id="CHEBI:456216"/>
        <dbReference type="EC" id="2.7.2.11"/>
    </reaction>
</comment>
<dbReference type="InterPro" id="IPR001057">
    <property type="entry name" value="Glu/AcGlu_kinase"/>
</dbReference>
<keyword evidence="11" id="KW-1185">Reference proteome</keyword>
<comment type="function">
    <text evidence="8">Catalyzes the transfer of a phosphate group to glutamate to form L-glutamate 5-phosphate.</text>
</comment>
<dbReference type="HAMAP" id="MF_00456">
    <property type="entry name" value="ProB"/>
    <property type="match status" value="1"/>
</dbReference>
<keyword evidence="6 8" id="KW-0418">Kinase</keyword>
<feature type="binding site" evidence="8">
    <location>
        <position position="154"/>
    </location>
    <ligand>
        <name>substrate</name>
    </ligand>
</feature>
<dbReference type="FunFam" id="3.40.1160.10:FF:000018">
    <property type="entry name" value="Glutamate 5-kinase"/>
    <property type="match status" value="1"/>
</dbReference>
<dbReference type="InterPro" id="IPR036393">
    <property type="entry name" value="AceGlu_kinase-like_sf"/>
</dbReference>
<keyword evidence="5 8" id="KW-0547">Nucleotide-binding</keyword>
<reference evidence="10 11" key="1">
    <citation type="submission" date="2016-09" db="EMBL/GenBank/DDBJ databases">
        <title>Genomic analysis reveals versatility of anaerobic energy metabolism of Geosporobacter ferrireducens IRF9 of phylum Firmicutes.</title>
        <authorList>
            <person name="Kim S.-J."/>
        </authorList>
    </citation>
    <scope>NUCLEOTIDE SEQUENCE [LARGE SCALE GENOMIC DNA]</scope>
    <source>
        <strain evidence="10 11">IRF9</strain>
    </source>
</reference>
<dbReference type="InterPro" id="IPR005715">
    <property type="entry name" value="Glu_5kinase/COase_Synthase"/>
</dbReference>
<comment type="subcellular location">
    <subcellularLocation>
        <location evidence="8">Cytoplasm</location>
    </subcellularLocation>
</comment>
<feature type="binding site" evidence="8">
    <location>
        <position position="55"/>
    </location>
    <ligand>
        <name>substrate</name>
    </ligand>
</feature>
<evidence type="ECO:0000256" key="8">
    <source>
        <dbReference type="HAMAP-Rule" id="MF_00456"/>
    </source>
</evidence>
<dbReference type="Gene3D" id="3.40.1160.10">
    <property type="entry name" value="Acetylglutamate kinase-like"/>
    <property type="match status" value="1"/>
</dbReference>
<dbReference type="PROSITE" id="PS00902">
    <property type="entry name" value="GLUTAMATE_5_KINASE"/>
    <property type="match status" value="1"/>
</dbReference>
<dbReference type="UniPathway" id="UPA00098">
    <property type="reaction ID" value="UER00359"/>
</dbReference>
<sequence>MLASIIENSKKIVIKIGSNTLANADGSINKEFLNALSDQVAGLIGNGKQIVLVSSGARIAGVATIGKWMRKADMHYKQALCAIGQVELMDAYRKVFAAHQIHVGQMLLTRDDFLDGSRTLNIRNTLFTLLDEGVVPIINENDTVSVEEIKIGDNDTLAALTTNLWNADLLILFSDIDGLYNRNPNEHHDATLIEEVEDIDQLLTTVEVGDTSDFGTGGIATKLEAAKKVNSYGIPMILANGKKERILDRLLSGTERATVFLPGHSTTGKEQIKTSPK</sequence>
<dbReference type="GO" id="GO:0004349">
    <property type="term" value="F:glutamate 5-kinase activity"/>
    <property type="evidence" value="ECO:0007669"/>
    <property type="project" value="UniProtKB-UniRule"/>
</dbReference>
<dbReference type="EMBL" id="CP017269">
    <property type="protein sequence ID" value="AOT68202.1"/>
    <property type="molecule type" value="Genomic_DNA"/>
</dbReference>
<feature type="binding site" evidence="8">
    <location>
        <begin position="174"/>
        <end position="175"/>
    </location>
    <ligand>
        <name>ATP</name>
        <dbReference type="ChEBI" id="CHEBI:30616"/>
    </ligand>
</feature>
<accession>A0A1D8GBC8</accession>
<organism evidence="10 11">
    <name type="scientific">Geosporobacter ferrireducens</name>
    <dbReference type="NCBI Taxonomy" id="1424294"/>
    <lineage>
        <taxon>Bacteria</taxon>
        <taxon>Bacillati</taxon>
        <taxon>Bacillota</taxon>
        <taxon>Clostridia</taxon>
        <taxon>Peptostreptococcales</taxon>
        <taxon>Thermotaleaceae</taxon>
        <taxon>Geosporobacter</taxon>
    </lineage>
</organism>
<dbReference type="Pfam" id="PF00696">
    <property type="entry name" value="AA_kinase"/>
    <property type="match status" value="1"/>
</dbReference>
<dbReference type="KEGG" id="gfe:Gferi_00535"/>
<dbReference type="PANTHER" id="PTHR43654">
    <property type="entry name" value="GLUTAMATE 5-KINASE"/>
    <property type="match status" value="1"/>
</dbReference>
<evidence type="ECO:0000256" key="2">
    <source>
        <dbReference type="ARBA" id="ARBA00022605"/>
    </source>
</evidence>
<dbReference type="InterPro" id="IPR011529">
    <property type="entry name" value="Glu_5kinase"/>
</dbReference>
<proteinExistence type="inferred from homology"/>
<protein>
    <recommendedName>
        <fullName evidence="8">Glutamate 5-kinase</fullName>
        <ecNumber evidence="8">2.7.2.11</ecNumber>
    </recommendedName>
    <alternativeName>
        <fullName evidence="8">Gamma-glutamyl kinase</fullName>
        <shortName evidence="8">GK</shortName>
    </alternativeName>
</protein>
<keyword evidence="7 8" id="KW-0067">ATP-binding</keyword>
<dbReference type="SUPFAM" id="SSF53633">
    <property type="entry name" value="Carbamate kinase-like"/>
    <property type="match status" value="1"/>
</dbReference>
<evidence type="ECO:0000256" key="5">
    <source>
        <dbReference type="ARBA" id="ARBA00022741"/>
    </source>
</evidence>
<evidence type="ECO:0000256" key="6">
    <source>
        <dbReference type="ARBA" id="ARBA00022777"/>
    </source>
</evidence>
<dbReference type="EC" id="2.7.2.11" evidence="8"/>
<dbReference type="GO" id="GO:0055129">
    <property type="term" value="P:L-proline biosynthetic process"/>
    <property type="evidence" value="ECO:0007669"/>
    <property type="project" value="UniProtKB-UniRule"/>
</dbReference>
<evidence type="ECO:0000256" key="1">
    <source>
        <dbReference type="ARBA" id="ARBA00022490"/>
    </source>
</evidence>
<dbReference type="NCBIfam" id="TIGR01027">
    <property type="entry name" value="proB"/>
    <property type="match status" value="1"/>
</dbReference>
<evidence type="ECO:0000256" key="4">
    <source>
        <dbReference type="ARBA" id="ARBA00022679"/>
    </source>
</evidence>
<evidence type="ECO:0000259" key="9">
    <source>
        <dbReference type="Pfam" id="PF00696"/>
    </source>
</evidence>
<feature type="binding site" evidence="8">
    <location>
        <position position="15"/>
    </location>
    <ligand>
        <name>ATP</name>
        <dbReference type="ChEBI" id="CHEBI:30616"/>
    </ligand>
</feature>
<dbReference type="STRING" id="1424294.Gferi_00535"/>
<comment type="similarity">
    <text evidence="8">Belongs to the glutamate 5-kinase family.</text>
</comment>
<dbReference type="GO" id="GO:0005829">
    <property type="term" value="C:cytosol"/>
    <property type="evidence" value="ECO:0007669"/>
    <property type="project" value="TreeGrafter"/>
</dbReference>
<dbReference type="Proteomes" id="UP000095743">
    <property type="component" value="Chromosome"/>
</dbReference>
<evidence type="ECO:0000256" key="3">
    <source>
        <dbReference type="ARBA" id="ARBA00022650"/>
    </source>
</evidence>
<evidence type="ECO:0000313" key="11">
    <source>
        <dbReference type="Proteomes" id="UP000095743"/>
    </source>
</evidence>
<keyword evidence="3 8" id="KW-0641">Proline biosynthesis</keyword>
<dbReference type="PRINTS" id="PR00474">
    <property type="entry name" value="GLU5KINASE"/>
</dbReference>